<keyword evidence="3 5" id="KW-1133">Transmembrane helix</keyword>
<evidence type="ECO:0000313" key="6">
    <source>
        <dbReference type="EMBL" id="KNC74798.1"/>
    </source>
</evidence>
<dbReference type="RefSeq" id="XP_014148700.1">
    <property type="nucleotide sequence ID" value="XM_014293225.1"/>
</dbReference>
<feature type="transmembrane region" description="Helical" evidence="5">
    <location>
        <begin position="114"/>
        <end position="135"/>
    </location>
</feature>
<protein>
    <recommendedName>
        <fullName evidence="8">Major facilitator superfamily (MFS) profile domain-containing protein</fullName>
    </recommendedName>
</protein>
<dbReference type="AlphaFoldDB" id="A0A0L0FFH5"/>
<feature type="transmembrane region" description="Helical" evidence="5">
    <location>
        <begin position="71"/>
        <end position="94"/>
    </location>
</feature>
<feature type="transmembrane region" description="Helical" evidence="5">
    <location>
        <begin position="147"/>
        <end position="165"/>
    </location>
</feature>
<dbReference type="STRING" id="667725.A0A0L0FFH5"/>
<reference evidence="6 7" key="1">
    <citation type="submission" date="2011-02" db="EMBL/GenBank/DDBJ databases">
        <title>The Genome Sequence of Sphaeroforma arctica JP610.</title>
        <authorList>
            <consortium name="The Broad Institute Genome Sequencing Platform"/>
            <person name="Russ C."/>
            <person name="Cuomo C."/>
            <person name="Young S.K."/>
            <person name="Zeng Q."/>
            <person name="Gargeya S."/>
            <person name="Alvarado L."/>
            <person name="Berlin A."/>
            <person name="Chapman S.B."/>
            <person name="Chen Z."/>
            <person name="Freedman E."/>
            <person name="Gellesch M."/>
            <person name="Goldberg J."/>
            <person name="Griggs A."/>
            <person name="Gujja S."/>
            <person name="Heilman E."/>
            <person name="Heiman D."/>
            <person name="Howarth C."/>
            <person name="Mehta T."/>
            <person name="Neiman D."/>
            <person name="Pearson M."/>
            <person name="Roberts A."/>
            <person name="Saif S."/>
            <person name="Shea T."/>
            <person name="Shenoy N."/>
            <person name="Sisk P."/>
            <person name="Stolte C."/>
            <person name="Sykes S."/>
            <person name="White J."/>
            <person name="Yandava C."/>
            <person name="Burger G."/>
            <person name="Gray M.W."/>
            <person name="Holland P.W.H."/>
            <person name="King N."/>
            <person name="Lang F.B.F."/>
            <person name="Roger A.J."/>
            <person name="Ruiz-Trillo I."/>
            <person name="Haas B."/>
            <person name="Nusbaum C."/>
            <person name="Birren B."/>
        </authorList>
    </citation>
    <scope>NUCLEOTIDE SEQUENCE [LARGE SCALE GENOMIC DNA]</scope>
    <source>
        <strain evidence="6 7">JP610</strain>
    </source>
</reference>
<dbReference type="InterPro" id="IPR036259">
    <property type="entry name" value="MFS_trans_sf"/>
</dbReference>
<gene>
    <name evidence="6" type="ORF">SARC_12664</name>
</gene>
<feature type="transmembrane region" description="Helical" evidence="5">
    <location>
        <begin position="239"/>
        <end position="259"/>
    </location>
</feature>
<keyword evidence="2 5" id="KW-0812">Transmembrane</keyword>
<sequence>MCCWVLSVVPCDSWGWRSLFFWPSVSVVLGAVFIKKYCADPLHYNVHALHLPTVANSTSSAVMRRLTTLQVFQVAGVVQLSMALFFAKMARYGLMLWLPYYSVTVLKFTPALGANLSLAFELGGAFGSPFAVVVCDRYLKSRLVTGVVLYQVLAAVSLVGFLFAGSDEVPLLFVLTTASGVALNSTDLLISGPIAAHIGRANGGIEASVGGVVNGMGSCGAIFQGLLIGWVSVSFGWDAVLKGAAGVSALAGLIAVSAARIEQLHSL</sequence>
<evidence type="ECO:0000256" key="4">
    <source>
        <dbReference type="ARBA" id="ARBA00023136"/>
    </source>
</evidence>
<keyword evidence="7" id="KW-1185">Reference proteome</keyword>
<keyword evidence="4 5" id="KW-0472">Membrane</keyword>
<evidence type="ECO:0000256" key="1">
    <source>
        <dbReference type="ARBA" id="ARBA00004141"/>
    </source>
</evidence>
<evidence type="ECO:0000256" key="5">
    <source>
        <dbReference type="SAM" id="Phobius"/>
    </source>
</evidence>
<organism evidence="6 7">
    <name type="scientific">Sphaeroforma arctica JP610</name>
    <dbReference type="NCBI Taxonomy" id="667725"/>
    <lineage>
        <taxon>Eukaryota</taxon>
        <taxon>Ichthyosporea</taxon>
        <taxon>Ichthyophonida</taxon>
        <taxon>Sphaeroforma</taxon>
    </lineage>
</organism>
<evidence type="ECO:0008006" key="8">
    <source>
        <dbReference type="Google" id="ProtNLM"/>
    </source>
</evidence>
<accession>A0A0L0FFH5</accession>
<dbReference type="Gene3D" id="1.20.1250.20">
    <property type="entry name" value="MFS general substrate transporter like domains"/>
    <property type="match status" value="1"/>
</dbReference>
<dbReference type="PANTHER" id="PTHR43184">
    <property type="entry name" value="MAJOR FACILITATOR SUPERFAMILY TRANSPORTER 16, ISOFORM B"/>
    <property type="match status" value="1"/>
</dbReference>
<dbReference type="Proteomes" id="UP000054560">
    <property type="component" value="Unassembled WGS sequence"/>
</dbReference>
<evidence type="ECO:0000313" key="7">
    <source>
        <dbReference type="Proteomes" id="UP000054560"/>
    </source>
</evidence>
<name>A0A0L0FFH5_9EUKA</name>
<dbReference type="EMBL" id="KQ244077">
    <property type="protein sequence ID" value="KNC74798.1"/>
    <property type="molecule type" value="Genomic_DNA"/>
</dbReference>
<comment type="subcellular location">
    <subcellularLocation>
        <location evidence="1">Membrane</location>
        <topology evidence="1">Multi-pass membrane protein</topology>
    </subcellularLocation>
</comment>
<dbReference type="GeneID" id="25913168"/>
<dbReference type="GO" id="GO:0016020">
    <property type="term" value="C:membrane"/>
    <property type="evidence" value="ECO:0007669"/>
    <property type="project" value="UniProtKB-SubCell"/>
</dbReference>
<dbReference type="OrthoDB" id="3639251at2759"/>
<feature type="transmembrane region" description="Helical" evidence="5">
    <location>
        <begin position="14"/>
        <end position="34"/>
    </location>
</feature>
<evidence type="ECO:0000256" key="2">
    <source>
        <dbReference type="ARBA" id="ARBA00022692"/>
    </source>
</evidence>
<dbReference type="SUPFAM" id="SSF103473">
    <property type="entry name" value="MFS general substrate transporter"/>
    <property type="match status" value="1"/>
</dbReference>
<proteinExistence type="predicted"/>
<evidence type="ECO:0000256" key="3">
    <source>
        <dbReference type="ARBA" id="ARBA00022989"/>
    </source>
</evidence>
<feature type="transmembrane region" description="Helical" evidence="5">
    <location>
        <begin position="211"/>
        <end position="233"/>
    </location>
</feature>
<dbReference type="eggNOG" id="KOG2533">
    <property type="taxonomic scope" value="Eukaryota"/>
</dbReference>
<dbReference type="PANTHER" id="PTHR43184:SF30">
    <property type="entry name" value="MFS DOMAIN-CONTAINING PROTEIN"/>
    <property type="match status" value="1"/>
</dbReference>